<proteinExistence type="inferred from homology"/>
<evidence type="ECO:0000259" key="4">
    <source>
        <dbReference type="Pfam" id="PF00535"/>
    </source>
</evidence>
<dbReference type="EMBL" id="LAZR01005405">
    <property type="protein sequence ID" value="KKN00185.1"/>
    <property type="molecule type" value="Genomic_DNA"/>
</dbReference>
<organism evidence="5">
    <name type="scientific">marine sediment metagenome</name>
    <dbReference type="NCBI Taxonomy" id="412755"/>
    <lineage>
        <taxon>unclassified sequences</taxon>
        <taxon>metagenomes</taxon>
        <taxon>ecological metagenomes</taxon>
    </lineage>
</organism>
<protein>
    <recommendedName>
        <fullName evidence="4">Glycosyltransferase 2-like domain-containing protein</fullName>
    </recommendedName>
</protein>
<dbReference type="Pfam" id="PF00535">
    <property type="entry name" value="Glycos_transf_2"/>
    <property type="match status" value="1"/>
</dbReference>
<gene>
    <name evidence="5" type="ORF">LCGC14_1140290</name>
</gene>
<accession>A0A0F9LYE1</accession>
<dbReference type="PANTHER" id="PTHR43179:SF12">
    <property type="entry name" value="GALACTOFURANOSYLTRANSFERASE GLFT2"/>
    <property type="match status" value="1"/>
</dbReference>
<evidence type="ECO:0000313" key="5">
    <source>
        <dbReference type="EMBL" id="KKN00185.1"/>
    </source>
</evidence>
<sequence>MECSIIVLSFERPNHLKTTLESIKKFLLGPKFYRELILIDNNSKDCDVDNILEEYALEGHIVIKNEKNLLFSAGMNMGVKAAKGEYVILCNDDLEFTSDILTPMLSFMKDNPGIGTLTPVTLRRNNMVYCSGAFGAGTHRTDIINKPRATEWNNMAIFLTRREYFKKIGPLRDDGRFEHYSSDEEWCRRMTKMLPTLIHVVHPVQAYHYYKDG</sequence>
<evidence type="ECO:0000256" key="1">
    <source>
        <dbReference type="ARBA" id="ARBA00006739"/>
    </source>
</evidence>
<dbReference type="GO" id="GO:0016757">
    <property type="term" value="F:glycosyltransferase activity"/>
    <property type="evidence" value="ECO:0007669"/>
    <property type="project" value="UniProtKB-KW"/>
</dbReference>
<keyword evidence="3" id="KW-0808">Transferase</keyword>
<keyword evidence="2" id="KW-0328">Glycosyltransferase</keyword>
<dbReference type="Gene3D" id="3.90.550.10">
    <property type="entry name" value="Spore Coat Polysaccharide Biosynthesis Protein SpsA, Chain A"/>
    <property type="match status" value="1"/>
</dbReference>
<dbReference type="SUPFAM" id="SSF53448">
    <property type="entry name" value="Nucleotide-diphospho-sugar transferases"/>
    <property type="match status" value="1"/>
</dbReference>
<dbReference type="InterPro" id="IPR001173">
    <property type="entry name" value="Glyco_trans_2-like"/>
</dbReference>
<dbReference type="PANTHER" id="PTHR43179">
    <property type="entry name" value="RHAMNOSYLTRANSFERASE WBBL"/>
    <property type="match status" value="1"/>
</dbReference>
<comment type="similarity">
    <text evidence="1">Belongs to the glycosyltransferase 2 family.</text>
</comment>
<feature type="domain" description="Glycosyltransferase 2-like" evidence="4">
    <location>
        <begin position="4"/>
        <end position="123"/>
    </location>
</feature>
<comment type="caution">
    <text evidence="5">The sequence shown here is derived from an EMBL/GenBank/DDBJ whole genome shotgun (WGS) entry which is preliminary data.</text>
</comment>
<evidence type="ECO:0000256" key="2">
    <source>
        <dbReference type="ARBA" id="ARBA00022676"/>
    </source>
</evidence>
<dbReference type="AlphaFoldDB" id="A0A0F9LYE1"/>
<dbReference type="InterPro" id="IPR029044">
    <property type="entry name" value="Nucleotide-diphossugar_trans"/>
</dbReference>
<name>A0A0F9LYE1_9ZZZZ</name>
<reference evidence="5" key="1">
    <citation type="journal article" date="2015" name="Nature">
        <title>Complex archaea that bridge the gap between prokaryotes and eukaryotes.</title>
        <authorList>
            <person name="Spang A."/>
            <person name="Saw J.H."/>
            <person name="Jorgensen S.L."/>
            <person name="Zaremba-Niedzwiedzka K."/>
            <person name="Martijn J."/>
            <person name="Lind A.E."/>
            <person name="van Eijk R."/>
            <person name="Schleper C."/>
            <person name="Guy L."/>
            <person name="Ettema T.J."/>
        </authorList>
    </citation>
    <scope>NUCLEOTIDE SEQUENCE</scope>
</reference>
<evidence type="ECO:0000256" key="3">
    <source>
        <dbReference type="ARBA" id="ARBA00022679"/>
    </source>
</evidence>